<organism evidence="1 2">
    <name type="scientific">Gossypium schwendimanii</name>
    <name type="common">Cotton</name>
    <dbReference type="NCBI Taxonomy" id="34291"/>
    <lineage>
        <taxon>Eukaryota</taxon>
        <taxon>Viridiplantae</taxon>
        <taxon>Streptophyta</taxon>
        <taxon>Embryophyta</taxon>
        <taxon>Tracheophyta</taxon>
        <taxon>Spermatophyta</taxon>
        <taxon>Magnoliopsida</taxon>
        <taxon>eudicotyledons</taxon>
        <taxon>Gunneridae</taxon>
        <taxon>Pentapetalae</taxon>
        <taxon>rosids</taxon>
        <taxon>malvids</taxon>
        <taxon>Malvales</taxon>
        <taxon>Malvaceae</taxon>
        <taxon>Malvoideae</taxon>
        <taxon>Gossypium</taxon>
    </lineage>
</organism>
<evidence type="ECO:0000313" key="1">
    <source>
        <dbReference type="EMBL" id="MBA0848797.1"/>
    </source>
</evidence>
<dbReference type="OrthoDB" id="1306327at2759"/>
<keyword evidence="2" id="KW-1185">Reference proteome</keyword>
<comment type="caution">
    <text evidence="1">The sequence shown here is derived from an EMBL/GenBank/DDBJ whole genome shotgun (WGS) entry which is preliminary data.</text>
</comment>
<dbReference type="AlphaFoldDB" id="A0A7J9KQQ6"/>
<evidence type="ECO:0000313" key="2">
    <source>
        <dbReference type="Proteomes" id="UP000593576"/>
    </source>
</evidence>
<sequence>MDPTLICSIALINPKGFGQKALKPPQAESSNSFEDLLKAYMAKNDTLIQSQAATLKNLENQMEVLFKKFLDFLKRLHINIPLVEALEQMANYVKFMKDIFSKKKQLSEYEIVALTKECSLGIVEVRPTTVTVQLADCSLAYPEGKIDDVFKGELTMPVQDDKVTFNVLKAMKFPDLTDECLVMEELETLVSTKWESNFEEDPLENISGSKTFEDKKGNENMALMEANPRSYIQPLQFESLKVSPVQCVLKKGGIMIAENERNKQKFSILIQKLDSFGGHYNYLFRFVKNYKFWHNIMIPSVEFQENNIDRYLLQLQPYTFVREQGFDPLMRN</sequence>
<gene>
    <name evidence="1" type="ORF">Goshw_007345</name>
</gene>
<proteinExistence type="predicted"/>
<dbReference type="Proteomes" id="UP000593576">
    <property type="component" value="Unassembled WGS sequence"/>
</dbReference>
<name>A0A7J9KQQ6_GOSSC</name>
<reference evidence="1 2" key="1">
    <citation type="journal article" date="2019" name="Genome Biol. Evol.">
        <title>Insights into the evolution of the New World diploid cottons (Gossypium, subgenus Houzingenia) based on genome sequencing.</title>
        <authorList>
            <person name="Grover C.E."/>
            <person name="Arick M.A. 2nd"/>
            <person name="Thrash A."/>
            <person name="Conover J.L."/>
            <person name="Sanders W.S."/>
            <person name="Peterson D.G."/>
            <person name="Frelichowski J.E."/>
            <person name="Scheffler J.A."/>
            <person name="Scheffler B.E."/>
            <person name="Wendel J.F."/>
        </authorList>
    </citation>
    <scope>NUCLEOTIDE SEQUENCE [LARGE SCALE GENOMIC DNA]</scope>
    <source>
        <strain evidence="1">1</strain>
        <tissue evidence="1">Leaf</tissue>
    </source>
</reference>
<protein>
    <submittedName>
        <fullName evidence="1">Uncharacterized protein</fullName>
    </submittedName>
</protein>
<accession>A0A7J9KQQ6</accession>
<dbReference type="EMBL" id="JABFAF010000002">
    <property type="protein sequence ID" value="MBA0848797.1"/>
    <property type="molecule type" value="Genomic_DNA"/>
</dbReference>